<dbReference type="InParanoid" id="A0A540VE67"/>
<accession>A0A540VE67</accession>
<gene>
    <name evidence="2" type="ORF">FKZ61_13850</name>
</gene>
<evidence type="ECO:0000313" key="3">
    <source>
        <dbReference type="Proteomes" id="UP000317371"/>
    </source>
</evidence>
<evidence type="ECO:0000256" key="1">
    <source>
        <dbReference type="SAM" id="MobiDB-lite"/>
    </source>
</evidence>
<proteinExistence type="predicted"/>
<dbReference type="OrthoDB" id="196483at2"/>
<sequence>MATWTTEANPCLSCGACCAYFRVSFYWGEGDDVEGGTVPVALTVQVSPWRRAMRGTEQPHPRCIALEGEIGRCVRCAIYERRPSVCREFTISGQDGRRNELCDRARQAWGLPPLGETEGQERPAAEGAGPQPEHLPSGPWRSPAPGDFAPDQVNVIPPTPPQPVAA</sequence>
<comment type="caution">
    <text evidence="2">The sequence shown here is derived from an EMBL/GenBank/DDBJ whole genome shotgun (WGS) entry which is preliminary data.</text>
</comment>
<dbReference type="Pfam" id="PF03692">
    <property type="entry name" value="CxxCxxCC"/>
    <property type="match status" value="1"/>
</dbReference>
<dbReference type="Proteomes" id="UP000317371">
    <property type="component" value="Unassembled WGS sequence"/>
</dbReference>
<evidence type="ECO:0000313" key="2">
    <source>
        <dbReference type="EMBL" id="TQE95058.1"/>
    </source>
</evidence>
<protein>
    <submittedName>
        <fullName evidence="2">YkgJ family cysteine cluster protein</fullName>
    </submittedName>
</protein>
<name>A0A540VE67_9CHLR</name>
<organism evidence="2 3">
    <name type="scientific">Litorilinea aerophila</name>
    <dbReference type="NCBI Taxonomy" id="1204385"/>
    <lineage>
        <taxon>Bacteria</taxon>
        <taxon>Bacillati</taxon>
        <taxon>Chloroflexota</taxon>
        <taxon>Caldilineae</taxon>
        <taxon>Caldilineales</taxon>
        <taxon>Caldilineaceae</taxon>
        <taxon>Litorilinea</taxon>
    </lineage>
</organism>
<dbReference type="EMBL" id="VIGC01000017">
    <property type="protein sequence ID" value="TQE95058.1"/>
    <property type="molecule type" value="Genomic_DNA"/>
</dbReference>
<dbReference type="InterPro" id="IPR005358">
    <property type="entry name" value="Puta_zinc/iron-chelating_dom"/>
</dbReference>
<feature type="compositionally biased region" description="Pro residues" evidence="1">
    <location>
        <begin position="157"/>
        <end position="166"/>
    </location>
</feature>
<dbReference type="RefSeq" id="WP_141610735.1">
    <property type="nucleotide sequence ID" value="NZ_VIGC02000017.1"/>
</dbReference>
<dbReference type="AlphaFoldDB" id="A0A540VE67"/>
<reference evidence="2 3" key="1">
    <citation type="submission" date="2019-06" db="EMBL/GenBank/DDBJ databases">
        <title>Genome sequence of Litorilinea aerophila BAA-2444.</title>
        <authorList>
            <person name="Maclea K.S."/>
            <person name="Maurais E.G."/>
            <person name="Iannazzi L.C."/>
        </authorList>
    </citation>
    <scope>NUCLEOTIDE SEQUENCE [LARGE SCALE GENOMIC DNA]</scope>
    <source>
        <strain evidence="2 3">ATCC BAA-2444</strain>
    </source>
</reference>
<keyword evidence="3" id="KW-1185">Reference proteome</keyword>
<feature type="region of interest" description="Disordered" evidence="1">
    <location>
        <begin position="109"/>
        <end position="166"/>
    </location>
</feature>